<reference evidence="1" key="1">
    <citation type="submission" date="2021-04" db="EMBL/GenBank/DDBJ databases">
        <authorList>
            <person name="Tunstrom K."/>
        </authorList>
    </citation>
    <scope>NUCLEOTIDE SEQUENCE</scope>
</reference>
<evidence type="ECO:0000313" key="2">
    <source>
        <dbReference type="Proteomes" id="UP000691718"/>
    </source>
</evidence>
<dbReference type="EMBL" id="CAJQZP010000667">
    <property type="protein sequence ID" value="CAG4976249.1"/>
    <property type="molecule type" value="Genomic_DNA"/>
</dbReference>
<comment type="caution">
    <text evidence="1">The sequence shown here is derived from an EMBL/GenBank/DDBJ whole genome shotgun (WGS) entry which is preliminary data.</text>
</comment>
<name>A0A8S3WU30_PARAO</name>
<gene>
    <name evidence="1" type="ORF">PAPOLLO_LOCUS9237</name>
</gene>
<keyword evidence="2" id="KW-1185">Reference proteome</keyword>
<dbReference type="OrthoDB" id="117690at2759"/>
<dbReference type="Proteomes" id="UP000691718">
    <property type="component" value="Unassembled WGS sequence"/>
</dbReference>
<dbReference type="AlphaFoldDB" id="A0A8S3WU30"/>
<sequence length="86" mass="9747">MADMRTSDASSQVTDFIILTCQGVNKEFQLKSYCLEVCPFEGDSHSAENIAHNMHMMCLEWQLLDKFVAVVTENARNIAKAIDEFD</sequence>
<evidence type="ECO:0000313" key="1">
    <source>
        <dbReference type="EMBL" id="CAG4976249.1"/>
    </source>
</evidence>
<proteinExistence type="predicted"/>
<organism evidence="1 2">
    <name type="scientific">Parnassius apollo</name>
    <name type="common">Apollo butterfly</name>
    <name type="synonym">Papilio apollo</name>
    <dbReference type="NCBI Taxonomy" id="110799"/>
    <lineage>
        <taxon>Eukaryota</taxon>
        <taxon>Metazoa</taxon>
        <taxon>Ecdysozoa</taxon>
        <taxon>Arthropoda</taxon>
        <taxon>Hexapoda</taxon>
        <taxon>Insecta</taxon>
        <taxon>Pterygota</taxon>
        <taxon>Neoptera</taxon>
        <taxon>Endopterygota</taxon>
        <taxon>Lepidoptera</taxon>
        <taxon>Glossata</taxon>
        <taxon>Ditrysia</taxon>
        <taxon>Papilionoidea</taxon>
        <taxon>Papilionidae</taxon>
        <taxon>Parnassiinae</taxon>
        <taxon>Parnassini</taxon>
        <taxon>Parnassius</taxon>
        <taxon>Parnassius</taxon>
    </lineage>
</organism>
<protein>
    <submittedName>
        <fullName evidence="1">(apollo) hypothetical protein</fullName>
    </submittedName>
</protein>
<accession>A0A8S3WU30</accession>